<dbReference type="EMBL" id="SDCM01000027">
    <property type="protein sequence ID" value="TCX69919.1"/>
    <property type="molecule type" value="Genomic_DNA"/>
</dbReference>
<evidence type="ECO:0000313" key="1">
    <source>
        <dbReference type="EMBL" id="TCX69919.1"/>
    </source>
</evidence>
<gene>
    <name evidence="1" type="ORF">ETE64_16535</name>
</gene>
<sequence length="117" mass="13070">MSKTIRIDDEVYARLGALSTDFDSPSETIRKIVLQYETTLAADLIRPVIEGKKENLIAEEKLGLKKCSFTVLHHFDVEAVKSVMESIKSELSASGEFEVTYDCSINALTGEVQKKEK</sequence>
<comment type="caution">
    <text evidence="1">The sequence shown here is derived from an EMBL/GenBank/DDBJ whole genome shotgun (WGS) entry which is preliminary data.</text>
</comment>
<dbReference type="RefSeq" id="WP_103215394.1">
    <property type="nucleotide sequence ID" value="NZ_CAAGWU010000002.1"/>
</dbReference>
<reference evidence="1" key="1">
    <citation type="submission" date="2019-01" db="EMBL/GenBank/DDBJ databases">
        <authorList>
            <person name="Lista F."/>
            <person name="Anselmo A."/>
        </authorList>
    </citation>
    <scope>NUCLEOTIDE SEQUENCE</scope>
    <source>
        <strain evidence="1">10S</strain>
    </source>
</reference>
<proteinExistence type="predicted"/>
<dbReference type="AlphaFoldDB" id="A0A483LBH5"/>
<accession>A0A483LBH5</accession>
<protein>
    <submittedName>
        <fullName evidence="1">Uncharacterized protein</fullName>
    </submittedName>
</protein>
<name>A0A483LBH5_KLEPN</name>
<organism evidence="1">
    <name type="scientific">Klebsiella pneumoniae</name>
    <dbReference type="NCBI Taxonomy" id="573"/>
    <lineage>
        <taxon>Bacteria</taxon>
        <taxon>Pseudomonadati</taxon>
        <taxon>Pseudomonadota</taxon>
        <taxon>Gammaproteobacteria</taxon>
        <taxon>Enterobacterales</taxon>
        <taxon>Enterobacteriaceae</taxon>
        <taxon>Klebsiella/Raoultella group</taxon>
        <taxon>Klebsiella</taxon>
        <taxon>Klebsiella pneumoniae complex</taxon>
    </lineage>
</organism>